<comment type="caution">
    <text evidence="1">The sequence shown here is derived from an EMBL/GenBank/DDBJ whole genome shotgun (WGS) entry which is preliminary data.</text>
</comment>
<dbReference type="Proteomes" id="UP001283361">
    <property type="component" value="Unassembled WGS sequence"/>
</dbReference>
<evidence type="ECO:0000313" key="2">
    <source>
        <dbReference type="Proteomes" id="UP001283361"/>
    </source>
</evidence>
<accession>A0AAE0ZIB1</accession>
<evidence type="ECO:0000313" key="1">
    <source>
        <dbReference type="EMBL" id="KAK3768897.1"/>
    </source>
</evidence>
<dbReference type="AlphaFoldDB" id="A0AAE0ZIB1"/>
<sequence length="143" mass="16169">MQQKIALSRRTILLPFLANANEYLMTAPFLLTATFSSNLPRFCLEMAFDFRLASTADFGWCTTVVRNVLIVNSIKLNPCACHNVILFLWRDTGLEPAETSPRGKSPRTTAWVYKLSSVFHATRGHFVYSQDRSLDISVYPCVS</sequence>
<organism evidence="1 2">
    <name type="scientific">Elysia crispata</name>
    <name type="common">lettuce slug</name>
    <dbReference type="NCBI Taxonomy" id="231223"/>
    <lineage>
        <taxon>Eukaryota</taxon>
        <taxon>Metazoa</taxon>
        <taxon>Spiralia</taxon>
        <taxon>Lophotrochozoa</taxon>
        <taxon>Mollusca</taxon>
        <taxon>Gastropoda</taxon>
        <taxon>Heterobranchia</taxon>
        <taxon>Euthyneura</taxon>
        <taxon>Panpulmonata</taxon>
        <taxon>Sacoglossa</taxon>
        <taxon>Placobranchoidea</taxon>
        <taxon>Plakobranchidae</taxon>
        <taxon>Elysia</taxon>
    </lineage>
</organism>
<proteinExistence type="predicted"/>
<reference evidence="1" key="1">
    <citation type="journal article" date="2023" name="G3 (Bethesda)">
        <title>A reference genome for the long-term kleptoplast-retaining sea slug Elysia crispata morphotype clarki.</title>
        <authorList>
            <person name="Eastman K.E."/>
            <person name="Pendleton A.L."/>
            <person name="Shaikh M.A."/>
            <person name="Suttiyut T."/>
            <person name="Ogas R."/>
            <person name="Tomko P."/>
            <person name="Gavelis G."/>
            <person name="Widhalm J.R."/>
            <person name="Wisecaver J.H."/>
        </authorList>
    </citation>
    <scope>NUCLEOTIDE SEQUENCE</scope>
    <source>
        <strain evidence="1">ECLA1</strain>
    </source>
</reference>
<gene>
    <name evidence="1" type="ORF">RRG08_060335</name>
</gene>
<name>A0AAE0ZIB1_9GAST</name>
<dbReference type="EMBL" id="JAWDGP010003996">
    <property type="protein sequence ID" value="KAK3768897.1"/>
    <property type="molecule type" value="Genomic_DNA"/>
</dbReference>
<protein>
    <submittedName>
        <fullName evidence="1">Uncharacterized protein</fullName>
    </submittedName>
</protein>
<keyword evidence="2" id="KW-1185">Reference proteome</keyword>